<proteinExistence type="predicted"/>
<dbReference type="EMBL" id="JAUIRO010000004">
    <property type="protein sequence ID" value="KAK0717115.1"/>
    <property type="molecule type" value="Genomic_DNA"/>
</dbReference>
<accession>A0AA40AJV8</accession>
<keyword evidence="2" id="KW-1185">Reference proteome</keyword>
<reference evidence="1" key="1">
    <citation type="submission" date="2023-06" db="EMBL/GenBank/DDBJ databases">
        <title>Genome-scale phylogeny and comparative genomics of the fungal order Sordariales.</title>
        <authorList>
            <consortium name="Lawrence Berkeley National Laboratory"/>
            <person name="Hensen N."/>
            <person name="Bonometti L."/>
            <person name="Westerberg I."/>
            <person name="Brannstrom I.O."/>
            <person name="Guillou S."/>
            <person name="Cros-Aarteil S."/>
            <person name="Calhoun S."/>
            <person name="Haridas S."/>
            <person name="Kuo A."/>
            <person name="Mondo S."/>
            <person name="Pangilinan J."/>
            <person name="Riley R."/>
            <person name="LaButti K."/>
            <person name="Andreopoulos B."/>
            <person name="Lipzen A."/>
            <person name="Chen C."/>
            <person name="Yanf M."/>
            <person name="Daum C."/>
            <person name="Ng V."/>
            <person name="Clum A."/>
            <person name="Steindorff A."/>
            <person name="Ohm R."/>
            <person name="Martin F."/>
            <person name="Silar P."/>
            <person name="Natvig D."/>
            <person name="Lalanne C."/>
            <person name="Gautier V."/>
            <person name="Ament-velasquez S.L."/>
            <person name="Kruys A."/>
            <person name="Hutchinson M.I."/>
            <person name="Powell A.J."/>
            <person name="Barry K."/>
            <person name="Miller A.N."/>
            <person name="Grigoriev I.V."/>
            <person name="Debuchy R."/>
            <person name="Gladieux P."/>
            <person name="Thoren M.H."/>
            <person name="Johannesson H."/>
        </authorList>
    </citation>
    <scope>NUCLEOTIDE SEQUENCE</scope>
    <source>
        <strain evidence="1">SMH2392-1A</strain>
    </source>
</reference>
<sequence>MTLVHGTPTAVSTSRRPSCAMSLLYHVDTRTDGDHFVSNRKTIEKTRFFAIAEIFPKASHLHIHFDSNLSPDFLLSSATQQTQIYDNPLGKNHSGYKAHN</sequence>
<comment type="caution">
    <text evidence="1">The sequence shown here is derived from an EMBL/GenBank/DDBJ whole genome shotgun (WGS) entry which is preliminary data.</text>
</comment>
<dbReference type="Proteomes" id="UP001172101">
    <property type="component" value="Unassembled WGS sequence"/>
</dbReference>
<dbReference type="AlphaFoldDB" id="A0AA40AJV8"/>
<organism evidence="1 2">
    <name type="scientific">Lasiosphaeria miniovina</name>
    <dbReference type="NCBI Taxonomy" id="1954250"/>
    <lineage>
        <taxon>Eukaryota</taxon>
        <taxon>Fungi</taxon>
        <taxon>Dikarya</taxon>
        <taxon>Ascomycota</taxon>
        <taxon>Pezizomycotina</taxon>
        <taxon>Sordariomycetes</taxon>
        <taxon>Sordariomycetidae</taxon>
        <taxon>Sordariales</taxon>
        <taxon>Lasiosphaeriaceae</taxon>
        <taxon>Lasiosphaeria</taxon>
    </lineage>
</organism>
<protein>
    <submittedName>
        <fullName evidence="1">Uncharacterized protein</fullName>
    </submittedName>
</protein>
<dbReference type="Gene3D" id="3.20.20.140">
    <property type="entry name" value="Metal-dependent hydrolases"/>
    <property type="match status" value="1"/>
</dbReference>
<dbReference type="GeneID" id="85325172"/>
<evidence type="ECO:0000313" key="2">
    <source>
        <dbReference type="Proteomes" id="UP001172101"/>
    </source>
</evidence>
<name>A0AA40AJV8_9PEZI</name>
<evidence type="ECO:0000313" key="1">
    <source>
        <dbReference type="EMBL" id="KAK0717115.1"/>
    </source>
</evidence>
<dbReference type="RefSeq" id="XP_060295908.1">
    <property type="nucleotide sequence ID" value="XM_060441902.1"/>
</dbReference>
<gene>
    <name evidence="1" type="ORF">B0T26DRAFT_708551</name>
</gene>